<dbReference type="PANTHER" id="PTHR21435">
    <property type="entry name" value="MITOCHONDRIAL IMPORT INNER MEMBRANE TRANSLOCASE SUBUNIT TIM29"/>
    <property type="match status" value="1"/>
</dbReference>
<reference evidence="1 2" key="1">
    <citation type="submission" date="2024-11" db="EMBL/GenBank/DDBJ databases">
        <title>Chromosome-level genome assembly of the freshwater bivalve Anodonta woodiana.</title>
        <authorList>
            <person name="Chen X."/>
        </authorList>
    </citation>
    <scope>NUCLEOTIDE SEQUENCE [LARGE SCALE GENOMIC DNA]</scope>
    <source>
        <strain evidence="1">MN2024</strain>
        <tissue evidence="1">Gills</tissue>
    </source>
</reference>
<dbReference type="EMBL" id="JBJQND010000008">
    <property type="protein sequence ID" value="KAL3869602.1"/>
    <property type="molecule type" value="Genomic_DNA"/>
</dbReference>
<proteinExistence type="predicted"/>
<dbReference type="Pfam" id="PF10171">
    <property type="entry name" value="Tim29"/>
    <property type="match status" value="1"/>
</dbReference>
<keyword evidence="2" id="KW-1185">Reference proteome</keyword>
<accession>A0ABD3WA12</accession>
<protein>
    <submittedName>
        <fullName evidence="1">Uncharacterized protein</fullName>
    </submittedName>
</protein>
<dbReference type="PANTHER" id="PTHR21435:SF1">
    <property type="entry name" value="MITOCHONDRIAL IMPORT INNER MEMBRANE TRANSLOCASE SUBUNIT TIM29"/>
    <property type="match status" value="1"/>
</dbReference>
<comment type="caution">
    <text evidence="1">The sequence shown here is derived from an EMBL/GenBank/DDBJ whole genome shotgun (WGS) entry which is preliminary data.</text>
</comment>
<dbReference type="InterPro" id="IPR019322">
    <property type="entry name" value="TIMM29"/>
</dbReference>
<gene>
    <name evidence="1" type="ORF">ACJMK2_042269</name>
</gene>
<dbReference type="AlphaFoldDB" id="A0ABD3WA12"/>
<organism evidence="1 2">
    <name type="scientific">Sinanodonta woodiana</name>
    <name type="common">Chinese pond mussel</name>
    <name type="synonym">Anodonta woodiana</name>
    <dbReference type="NCBI Taxonomy" id="1069815"/>
    <lineage>
        <taxon>Eukaryota</taxon>
        <taxon>Metazoa</taxon>
        <taxon>Spiralia</taxon>
        <taxon>Lophotrochozoa</taxon>
        <taxon>Mollusca</taxon>
        <taxon>Bivalvia</taxon>
        <taxon>Autobranchia</taxon>
        <taxon>Heteroconchia</taxon>
        <taxon>Palaeoheterodonta</taxon>
        <taxon>Unionida</taxon>
        <taxon>Unionoidea</taxon>
        <taxon>Unionidae</taxon>
        <taxon>Unioninae</taxon>
        <taxon>Sinanodonta</taxon>
    </lineage>
</organism>
<sequence length="216" mass="25005">MARAMFLRNTLSKSVDVYKNVKFSLPERWKGTRKEKICNYFLNILQDYKLAMVDIGADMKKKPLKASVYLAGLATLGIMVKTNPNETNFRCQLVDHTTDLMMIGNAIRNPTSSSYIEDQTKLAMKGCLKYQSLVFFSVMYRTDFSSEVGLYEARCKLVKPHWTEFHKSVVDVGLFGRWIFLDKAMQDFDINPNDWKEDGRPKRADFIPMTEIKVLQ</sequence>
<evidence type="ECO:0000313" key="2">
    <source>
        <dbReference type="Proteomes" id="UP001634394"/>
    </source>
</evidence>
<evidence type="ECO:0000313" key="1">
    <source>
        <dbReference type="EMBL" id="KAL3869602.1"/>
    </source>
</evidence>
<name>A0ABD3WA12_SINWO</name>
<dbReference type="Proteomes" id="UP001634394">
    <property type="component" value="Unassembled WGS sequence"/>
</dbReference>